<organism evidence="1">
    <name type="scientific">Leptospira interrogans serovar Canicola</name>
    <dbReference type="NCBI Taxonomy" id="211880"/>
    <lineage>
        <taxon>Bacteria</taxon>
        <taxon>Pseudomonadati</taxon>
        <taxon>Spirochaetota</taxon>
        <taxon>Spirochaetia</taxon>
        <taxon>Leptospirales</taxon>
        <taxon>Leptospiraceae</taxon>
        <taxon>Leptospira</taxon>
    </lineage>
</organism>
<keyword evidence="1" id="KW-0614">Plasmid</keyword>
<dbReference type="EMBL" id="KF648557">
    <property type="protein sequence ID" value="AGZ84895.1"/>
    <property type="molecule type" value="Genomic_DNA"/>
</dbReference>
<name>A0A067YB63_LEPIR</name>
<reference evidence="1" key="1">
    <citation type="submission" date="2013-09" db="EMBL/GenBank/DDBJ databases">
        <authorList>
            <person name="Huang L."/>
            <person name="Zeng L."/>
            <person name="Zhu Y."/>
            <person name="Guo X."/>
        </authorList>
    </citation>
    <scope>NUCLEOTIDE SEQUENCE</scope>
    <source>
        <strain evidence="1">Gui44</strain>
        <plasmid evidence="1">pGui1</plasmid>
    </source>
</reference>
<evidence type="ECO:0000313" key="1">
    <source>
        <dbReference type="EMBL" id="AGZ84895.1"/>
    </source>
</evidence>
<dbReference type="AlphaFoldDB" id="A0A067YB63"/>
<reference evidence="1" key="2">
    <citation type="journal article" date="2014" name="PLoS Negl. Trop. Dis.">
        <title>Isolation and Characterization of Two Novel Plasmids from Pathogenic Leptospira interrogans Serogroup Canicola Serovar Canicola Strain Gui44.</title>
        <authorList>
            <person name="Zhu W.N."/>
            <person name="Huang L.L."/>
            <person name="Zeng L.B."/>
            <person name="Zhuang X.R."/>
            <person name="Chen C.Y."/>
            <person name="Wang Y.Z."/>
            <person name="Qin J.H."/>
            <person name="Zhu Y.Z."/>
            <person name="Guo X.K."/>
        </authorList>
    </citation>
    <scope>NUCLEOTIDE SEQUENCE</scope>
    <source>
        <strain evidence="1">Gui44</strain>
        <plasmid evidence="1">pGui1</plasmid>
    </source>
</reference>
<proteinExistence type="predicted"/>
<accession>A0A067YB63</accession>
<sequence length="67" mass="7930">MSTEKKLKIGIELKNLHCKKIFKNCRLTKESPRRLRFWSASKRAEELAQGSRRLSAVPRTEVTKQMW</sequence>
<protein>
    <submittedName>
        <fullName evidence="1">Uncharacterized protein</fullName>
    </submittedName>
</protein>
<geneLocation type="plasmid" evidence="1">
    <name>pGui1</name>
</geneLocation>